<dbReference type="AlphaFoldDB" id="A0AAV2TQ61"/>
<evidence type="ECO:0000313" key="4">
    <source>
        <dbReference type="EMBL" id="CAL5138364.1"/>
    </source>
</evidence>
<dbReference type="GO" id="GO:0072659">
    <property type="term" value="P:protein localization to plasma membrane"/>
    <property type="evidence" value="ECO:0007669"/>
    <property type="project" value="TreeGrafter"/>
</dbReference>
<evidence type="ECO:0000256" key="1">
    <source>
        <dbReference type="ARBA" id="ARBA00022737"/>
    </source>
</evidence>
<dbReference type="GO" id="GO:0043495">
    <property type="term" value="F:protein-membrane adaptor activity"/>
    <property type="evidence" value="ECO:0007669"/>
    <property type="project" value="TreeGrafter"/>
</dbReference>
<dbReference type="Pfam" id="PF00595">
    <property type="entry name" value="PDZ"/>
    <property type="match status" value="1"/>
</dbReference>
<dbReference type="Gene3D" id="2.30.42.10">
    <property type="match status" value="1"/>
</dbReference>
<dbReference type="Proteomes" id="UP001497525">
    <property type="component" value="Unassembled WGS sequence"/>
</dbReference>
<dbReference type="SUPFAM" id="SSF50156">
    <property type="entry name" value="PDZ domain-like"/>
    <property type="match status" value="1"/>
</dbReference>
<feature type="region of interest" description="Disordered" evidence="2">
    <location>
        <begin position="121"/>
        <end position="271"/>
    </location>
</feature>
<keyword evidence="1" id="KW-0677">Repeat</keyword>
<organism evidence="4 5">
    <name type="scientific">Calicophoron daubneyi</name>
    <name type="common">Rumen fluke</name>
    <name type="synonym">Paramphistomum daubneyi</name>
    <dbReference type="NCBI Taxonomy" id="300641"/>
    <lineage>
        <taxon>Eukaryota</taxon>
        <taxon>Metazoa</taxon>
        <taxon>Spiralia</taxon>
        <taxon>Lophotrochozoa</taxon>
        <taxon>Platyhelminthes</taxon>
        <taxon>Trematoda</taxon>
        <taxon>Digenea</taxon>
        <taxon>Plagiorchiida</taxon>
        <taxon>Pronocephalata</taxon>
        <taxon>Paramphistomoidea</taxon>
        <taxon>Paramphistomidae</taxon>
        <taxon>Calicophoron</taxon>
    </lineage>
</organism>
<dbReference type="SMART" id="SM00228">
    <property type="entry name" value="PDZ"/>
    <property type="match status" value="1"/>
</dbReference>
<dbReference type="InterPro" id="IPR036034">
    <property type="entry name" value="PDZ_sf"/>
</dbReference>
<feature type="compositionally biased region" description="Basic residues" evidence="2">
    <location>
        <begin position="249"/>
        <end position="261"/>
    </location>
</feature>
<dbReference type="InterPro" id="IPR001478">
    <property type="entry name" value="PDZ"/>
</dbReference>
<comment type="caution">
    <text evidence="4">The sequence shown here is derived from an EMBL/GenBank/DDBJ whole genome shotgun (WGS) entry which is preliminary data.</text>
</comment>
<dbReference type="PANTHER" id="PTHR14191:SF3">
    <property type="entry name" value="NA(+)_H(+) EXCHANGE REGULATORY COFACTOR-LIKE PROTEIN NRFL-1"/>
    <property type="match status" value="1"/>
</dbReference>
<dbReference type="PANTHER" id="PTHR14191">
    <property type="entry name" value="PDZ DOMAIN CONTAINING PROTEIN"/>
    <property type="match status" value="1"/>
</dbReference>
<proteinExistence type="predicted"/>
<dbReference type="CDD" id="cd06768">
    <property type="entry name" value="PDZ_NHERF-like"/>
    <property type="match status" value="1"/>
</dbReference>
<sequence length="271" mass="31229">MSAGPRARLCTVRKWSDFQGYGFSLQASKGKPGHFLSDVDPQSPAYASGIRNNDFVVEVNGINVLSEPHIEVVNRIKQNPNEVSLLVVNDEARQYFESKQIIIDSHMKDLDKIFCPACNPKSAKAAKKTEPAKEKEAKREEGKKVEEKKPEEKKKVEEKKREEGKKVEEKKPEEKKKVEEKKREEGKKVEEKKPEEKKKVEEKKPEEKKTPEEKKPTEKPKSELAAKPDAKTNELFEIDMATVKVKCSNPRRKEKKPKSSFKQRQEEFNKL</sequence>
<reference evidence="4" key="1">
    <citation type="submission" date="2024-06" db="EMBL/GenBank/DDBJ databases">
        <authorList>
            <person name="Liu X."/>
            <person name="Lenzi L."/>
            <person name="Haldenby T S."/>
            <person name="Uol C."/>
        </authorList>
    </citation>
    <scope>NUCLEOTIDE SEQUENCE</scope>
</reference>
<protein>
    <recommendedName>
        <fullName evidence="3">PDZ domain-containing protein</fullName>
    </recommendedName>
</protein>
<dbReference type="PROSITE" id="PS50106">
    <property type="entry name" value="PDZ"/>
    <property type="match status" value="1"/>
</dbReference>
<feature type="domain" description="PDZ" evidence="3">
    <location>
        <begin position="9"/>
        <end position="91"/>
    </location>
</feature>
<name>A0AAV2TQ61_CALDB</name>
<evidence type="ECO:0000256" key="2">
    <source>
        <dbReference type="SAM" id="MobiDB-lite"/>
    </source>
</evidence>
<accession>A0AAV2TQ61</accession>
<dbReference type="GO" id="GO:0016324">
    <property type="term" value="C:apical plasma membrane"/>
    <property type="evidence" value="ECO:0007669"/>
    <property type="project" value="TreeGrafter"/>
</dbReference>
<dbReference type="InterPro" id="IPR051067">
    <property type="entry name" value="NHER"/>
</dbReference>
<feature type="compositionally biased region" description="Basic and acidic residues" evidence="2">
    <location>
        <begin position="127"/>
        <end position="234"/>
    </location>
</feature>
<dbReference type="EMBL" id="CAXLJL010000489">
    <property type="protein sequence ID" value="CAL5138364.1"/>
    <property type="molecule type" value="Genomic_DNA"/>
</dbReference>
<evidence type="ECO:0000259" key="3">
    <source>
        <dbReference type="PROSITE" id="PS50106"/>
    </source>
</evidence>
<evidence type="ECO:0000313" key="5">
    <source>
        <dbReference type="Proteomes" id="UP001497525"/>
    </source>
</evidence>
<gene>
    <name evidence="4" type="ORF">CDAUBV1_LOCUS12954</name>
</gene>